<dbReference type="KEGG" id="pshq:F3W81_12855"/>
<sequence>MAKDIPAFVKALLRFTGPRVKVLSAVGSTRTTHCYKSENPVIFPANSSITTQHAFAEAQNPSSTFWLSMKIQASQGHDTQSHGLAFLLTFHATKAYLAA</sequence>
<dbReference type="Proteomes" id="UP000594118">
    <property type="component" value="Chromosome"/>
</dbReference>
<keyword evidence="2" id="KW-1185">Reference proteome</keyword>
<evidence type="ECO:0000313" key="1">
    <source>
        <dbReference type="EMBL" id="QOL81637.1"/>
    </source>
</evidence>
<reference evidence="1 2" key="1">
    <citation type="submission" date="2019-10" db="EMBL/GenBank/DDBJ databases">
        <title>Pseudopuniceibacterium sp. HQ09 islated from Antarctica.</title>
        <authorList>
            <person name="Liao L."/>
            <person name="Su S."/>
            <person name="Chen B."/>
            <person name="Yu Y."/>
        </authorList>
    </citation>
    <scope>NUCLEOTIDE SEQUENCE [LARGE SCALE GENOMIC DNA]</scope>
    <source>
        <strain evidence="1 2">HQ09</strain>
    </source>
</reference>
<evidence type="ECO:0000313" key="2">
    <source>
        <dbReference type="Proteomes" id="UP000594118"/>
    </source>
</evidence>
<gene>
    <name evidence="1" type="ORF">F3W81_12855</name>
</gene>
<dbReference type="RefSeq" id="WP_193079551.1">
    <property type="nucleotide sequence ID" value="NZ_CP045201.1"/>
</dbReference>
<organism evidence="1 2">
    <name type="scientific">Pseudooceanicola spongiae</name>
    <dbReference type="NCBI Taxonomy" id="2613965"/>
    <lineage>
        <taxon>Bacteria</taxon>
        <taxon>Pseudomonadati</taxon>
        <taxon>Pseudomonadota</taxon>
        <taxon>Alphaproteobacteria</taxon>
        <taxon>Rhodobacterales</taxon>
        <taxon>Paracoccaceae</taxon>
        <taxon>Pseudooceanicola</taxon>
    </lineage>
</organism>
<protein>
    <submittedName>
        <fullName evidence="1">Uncharacterized protein</fullName>
    </submittedName>
</protein>
<proteinExistence type="predicted"/>
<name>A0A7L9WPK0_9RHOB</name>
<dbReference type="EMBL" id="CP045201">
    <property type="protein sequence ID" value="QOL81637.1"/>
    <property type="molecule type" value="Genomic_DNA"/>
</dbReference>
<accession>A0A7L9WPK0</accession>
<dbReference type="AlphaFoldDB" id="A0A7L9WPK0"/>